<protein>
    <submittedName>
        <fullName evidence="5">Interactor of constitutive active ROPs 1</fullName>
    </submittedName>
</protein>
<feature type="compositionally biased region" description="Polar residues" evidence="4">
    <location>
        <begin position="52"/>
        <end position="62"/>
    </location>
</feature>
<evidence type="ECO:0000313" key="6">
    <source>
        <dbReference type="Proteomes" id="UP000233837"/>
    </source>
</evidence>
<name>A0A2I0WTM9_9ASPA</name>
<reference evidence="5 6" key="2">
    <citation type="journal article" date="2017" name="Nature">
        <title>The Apostasia genome and the evolution of orchids.</title>
        <authorList>
            <person name="Zhang G.Q."/>
            <person name="Liu K.W."/>
            <person name="Li Z."/>
            <person name="Lohaus R."/>
            <person name="Hsiao Y.Y."/>
            <person name="Niu S.C."/>
            <person name="Wang J.Y."/>
            <person name="Lin Y.C."/>
            <person name="Xu Q."/>
            <person name="Chen L.J."/>
            <person name="Yoshida K."/>
            <person name="Fujiwara S."/>
            <person name="Wang Z.W."/>
            <person name="Zhang Y.Q."/>
            <person name="Mitsuda N."/>
            <person name="Wang M."/>
            <person name="Liu G.H."/>
            <person name="Pecoraro L."/>
            <person name="Huang H.X."/>
            <person name="Xiao X.J."/>
            <person name="Lin M."/>
            <person name="Wu X.Y."/>
            <person name="Wu W.L."/>
            <person name="Chen Y.Y."/>
            <person name="Chang S.B."/>
            <person name="Sakamoto S."/>
            <person name="Ohme-Takagi M."/>
            <person name="Yagi M."/>
            <person name="Zeng S.J."/>
            <person name="Shen C.Y."/>
            <person name="Yeh C.M."/>
            <person name="Luo Y.B."/>
            <person name="Tsai W.C."/>
            <person name="Van de Peer Y."/>
            <person name="Liu Z.J."/>
        </authorList>
    </citation>
    <scope>NUCLEOTIDE SEQUENCE [LARGE SCALE GENOMIC DNA]</scope>
    <source>
        <tissue evidence="5">The whole plant</tissue>
    </source>
</reference>
<evidence type="ECO:0000256" key="3">
    <source>
        <dbReference type="SAM" id="Coils"/>
    </source>
</evidence>
<accession>A0A2I0WTM9</accession>
<evidence type="ECO:0000256" key="2">
    <source>
        <dbReference type="ARBA" id="ARBA00023054"/>
    </source>
</evidence>
<dbReference type="Proteomes" id="UP000233837">
    <property type="component" value="Unassembled WGS sequence"/>
</dbReference>
<evidence type="ECO:0000256" key="4">
    <source>
        <dbReference type="SAM" id="MobiDB-lite"/>
    </source>
</evidence>
<dbReference type="AlphaFoldDB" id="A0A2I0WTM9"/>
<reference evidence="5 6" key="1">
    <citation type="journal article" date="2016" name="Sci. Rep.">
        <title>The Dendrobium catenatum Lindl. genome sequence provides insights into polysaccharide synthase, floral development and adaptive evolution.</title>
        <authorList>
            <person name="Zhang G.Q."/>
            <person name="Xu Q."/>
            <person name="Bian C."/>
            <person name="Tsai W.C."/>
            <person name="Yeh C.M."/>
            <person name="Liu K.W."/>
            <person name="Yoshida K."/>
            <person name="Zhang L.S."/>
            <person name="Chang S.B."/>
            <person name="Chen F."/>
            <person name="Shi Y."/>
            <person name="Su Y.Y."/>
            <person name="Zhang Y.Q."/>
            <person name="Chen L.J."/>
            <person name="Yin Y."/>
            <person name="Lin M."/>
            <person name="Huang H."/>
            <person name="Deng H."/>
            <person name="Wang Z.W."/>
            <person name="Zhu S.L."/>
            <person name="Zhao X."/>
            <person name="Deng C."/>
            <person name="Niu S.C."/>
            <person name="Huang J."/>
            <person name="Wang M."/>
            <person name="Liu G.H."/>
            <person name="Yang H.J."/>
            <person name="Xiao X.J."/>
            <person name="Hsiao Y.Y."/>
            <person name="Wu W.L."/>
            <person name="Chen Y.Y."/>
            <person name="Mitsuda N."/>
            <person name="Ohme-Takagi M."/>
            <person name="Luo Y.B."/>
            <person name="Van de Peer Y."/>
            <person name="Liu Z.J."/>
        </authorList>
    </citation>
    <scope>NUCLEOTIDE SEQUENCE [LARGE SCALE GENOMIC DNA]</scope>
    <source>
        <tissue evidence="5">The whole plant</tissue>
    </source>
</reference>
<dbReference type="InterPro" id="IPR029688">
    <property type="entry name" value="ICR"/>
</dbReference>
<dbReference type="EMBL" id="KZ502442">
    <property type="protein sequence ID" value="PKU79011.1"/>
    <property type="molecule type" value="Genomic_DNA"/>
</dbReference>
<feature type="region of interest" description="Disordered" evidence="4">
    <location>
        <begin position="355"/>
        <end position="384"/>
    </location>
</feature>
<feature type="compositionally biased region" description="Basic and acidic residues" evidence="4">
    <location>
        <begin position="65"/>
        <end position="81"/>
    </location>
</feature>
<dbReference type="PANTHER" id="PTHR34224:SF2">
    <property type="entry name" value="INTERACTOR OF CONSTITUTIVE ACTIVE ROPS 4"/>
    <property type="match status" value="1"/>
</dbReference>
<keyword evidence="2 3" id="KW-0175">Coiled coil</keyword>
<organism evidence="5 6">
    <name type="scientific">Dendrobium catenatum</name>
    <dbReference type="NCBI Taxonomy" id="906689"/>
    <lineage>
        <taxon>Eukaryota</taxon>
        <taxon>Viridiplantae</taxon>
        <taxon>Streptophyta</taxon>
        <taxon>Embryophyta</taxon>
        <taxon>Tracheophyta</taxon>
        <taxon>Spermatophyta</taxon>
        <taxon>Magnoliopsida</taxon>
        <taxon>Liliopsida</taxon>
        <taxon>Asparagales</taxon>
        <taxon>Orchidaceae</taxon>
        <taxon>Epidendroideae</taxon>
        <taxon>Malaxideae</taxon>
        <taxon>Dendrobiinae</taxon>
        <taxon>Dendrobium</taxon>
    </lineage>
</organism>
<keyword evidence="6" id="KW-1185">Reference proteome</keyword>
<feature type="region of interest" description="Disordered" evidence="4">
    <location>
        <begin position="24"/>
        <end position="81"/>
    </location>
</feature>
<dbReference type="PANTHER" id="PTHR34224">
    <property type="entry name" value="INTERACTOR OF CONSTITUTIVE ACTIVE ROPS 2, CHLOROPLASTIC-RELATED"/>
    <property type="match status" value="1"/>
</dbReference>
<feature type="compositionally biased region" description="Basic and acidic residues" evidence="4">
    <location>
        <begin position="27"/>
        <end position="39"/>
    </location>
</feature>
<feature type="coiled-coil region" evidence="3">
    <location>
        <begin position="177"/>
        <end position="312"/>
    </location>
</feature>
<gene>
    <name evidence="5" type="primary">ICR1</name>
    <name evidence="5" type="ORF">MA16_Dca000355</name>
</gene>
<feature type="coiled-coil region" evidence="3">
    <location>
        <begin position="92"/>
        <end position="126"/>
    </location>
</feature>
<proteinExistence type="inferred from homology"/>
<evidence type="ECO:0000313" key="5">
    <source>
        <dbReference type="EMBL" id="PKU79011.1"/>
    </source>
</evidence>
<comment type="similarity">
    <text evidence="1">Belongs to the ICR family.</text>
</comment>
<sequence>MNKARSQCNDTSVWSIAMQALPLPPADEVKHEKSSELPHQRHSHRVPLRLKSTASSEANSLHRTAGLERSAKPEDRRSAHTVLQEKKKVLRMADLEAKLDQTMDELKKLKEQLASAEAAKTVVQKKLDKVKKTVQNPDDVDEKDEKKKLLPIEKDSDSCITTLDGDQMGSSCSEENASQLQTKVVMIEEKVRSEEKEIEEVESKLLAECAEILEMAMVRAKLTEKEKELKIVVAEKESLKKEAEEAKACSFIAGQKTEEMEIKLAGTEEELKQSKSLVEQLKLKLEAEAAAKASMEAEMKRLKIQTDQWRKASEAAASIIATGDENFRSTQKPLESYNFSTNGVLWSPLITGSQIDEGQKKRGSGSGGGIRVFGELWKKKGQQK</sequence>
<evidence type="ECO:0000256" key="1">
    <source>
        <dbReference type="ARBA" id="ARBA00009778"/>
    </source>
</evidence>